<evidence type="ECO:0000256" key="4">
    <source>
        <dbReference type="ARBA" id="ARBA00022989"/>
    </source>
</evidence>
<feature type="domain" description="Tyrosine-protein kinase G-rich" evidence="8">
    <location>
        <begin position="225"/>
        <end position="293"/>
    </location>
</feature>
<evidence type="ECO:0000259" key="8">
    <source>
        <dbReference type="Pfam" id="PF13807"/>
    </source>
</evidence>
<evidence type="ECO:0000256" key="1">
    <source>
        <dbReference type="ARBA" id="ARBA00004651"/>
    </source>
</evidence>
<evidence type="ECO:0000313" key="9">
    <source>
        <dbReference type="EMBL" id="TKB53937.1"/>
    </source>
</evidence>
<evidence type="ECO:0000256" key="2">
    <source>
        <dbReference type="ARBA" id="ARBA00022475"/>
    </source>
</evidence>
<dbReference type="GO" id="GO:0004713">
    <property type="term" value="F:protein tyrosine kinase activity"/>
    <property type="evidence" value="ECO:0007669"/>
    <property type="project" value="TreeGrafter"/>
</dbReference>
<reference evidence="9 10" key="1">
    <citation type="submission" date="2019-04" db="EMBL/GenBank/DDBJ databases">
        <authorList>
            <person name="Hwang J.C."/>
        </authorList>
    </citation>
    <scope>NUCLEOTIDE SEQUENCE [LARGE SCALE GENOMIC DNA]</scope>
    <source>
        <strain evidence="9 10">IMCC35002</strain>
    </source>
</reference>
<dbReference type="Pfam" id="PF02706">
    <property type="entry name" value="Wzz"/>
    <property type="match status" value="1"/>
</dbReference>
<dbReference type="Proteomes" id="UP000305675">
    <property type="component" value="Unassembled WGS sequence"/>
</dbReference>
<evidence type="ECO:0000313" key="10">
    <source>
        <dbReference type="Proteomes" id="UP000305675"/>
    </source>
</evidence>
<gene>
    <name evidence="9" type="ORF">FCL42_13350</name>
</gene>
<dbReference type="RefSeq" id="WP_136863919.1">
    <property type="nucleotide sequence ID" value="NZ_SWCJ01000010.1"/>
</dbReference>
<evidence type="ECO:0000256" key="3">
    <source>
        <dbReference type="ARBA" id="ARBA00022692"/>
    </source>
</evidence>
<keyword evidence="4 6" id="KW-1133">Transmembrane helix</keyword>
<keyword evidence="2" id="KW-1003">Cell membrane</keyword>
<dbReference type="PANTHER" id="PTHR32309">
    <property type="entry name" value="TYROSINE-PROTEIN KINASE"/>
    <property type="match status" value="1"/>
</dbReference>
<keyword evidence="10" id="KW-1185">Reference proteome</keyword>
<dbReference type="InterPro" id="IPR003856">
    <property type="entry name" value="LPS_length_determ_N"/>
</dbReference>
<keyword evidence="5 6" id="KW-0472">Membrane</keyword>
<dbReference type="AlphaFoldDB" id="A0A4U1BNV0"/>
<dbReference type="InterPro" id="IPR050445">
    <property type="entry name" value="Bact_polysacc_biosynth/exp"/>
</dbReference>
<dbReference type="InterPro" id="IPR032807">
    <property type="entry name" value="GNVR"/>
</dbReference>
<comment type="subcellular location">
    <subcellularLocation>
        <location evidence="1">Cell membrane</location>
        <topology evidence="1">Multi-pass membrane protein</topology>
    </subcellularLocation>
</comment>
<evidence type="ECO:0000256" key="6">
    <source>
        <dbReference type="SAM" id="Phobius"/>
    </source>
</evidence>
<proteinExistence type="predicted"/>
<dbReference type="OrthoDB" id="9775724at2"/>
<accession>A0A4U1BNV0</accession>
<keyword evidence="3 6" id="KW-0812">Transmembrane</keyword>
<dbReference type="PANTHER" id="PTHR32309:SF13">
    <property type="entry name" value="FERRIC ENTEROBACTIN TRANSPORT PROTEIN FEPE"/>
    <property type="match status" value="1"/>
</dbReference>
<dbReference type="EMBL" id="SWCJ01000010">
    <property type="protein sequence ID" value="TKB53937.1"/>
    <property type="molecule type" value="Genomic_DNA"/>
</dbReference>
<dbReference type="Pfam" id="PF13807">
    <property type="entry name" value="GNVR"/>
    <property type="match status" value="1"/>
</dbReference>
<name>A0A4U1BNV0_9GAMM</name>
<evidence type="ECO:0000256" key="5">
    <source>
        <dbReference type="ARBA" id="ARBA00023136"/>
    </source>
</evidence>
<feature type="transmembrane region" description="Helical" evidence="6">
    <location>
        <begin position="21"/>
        <end position="45"/>
    </location>
</feature>
<protein>
    <submittedName>
        <fullName evidence="9">LPS O-antigen length regulator</fullName>
    </submittedName>
</protein>
<sequence length="299" mass="33588">MNQHFTLNINELIKLLWQRKLLIIVVTGIFAIGSVVFALSLPNIYKAEVLLSPQTADNDMRNIGAELGGLAALAGISATGGNSEEVNLALQTITSRIFVDHFITKHELLVPLMALEGWSDKTGDLTYNDQIYDVASGQWTREVEAPKAPEPSAWEAYKVFIEQIEYERLKDSGFVRVSLTSLSPVLAQEWVTWMVTDLNNWVKTRDIEEINKNILYLTAQMKKTELSSMQQIFNNLIEEQVKRLMLAEAQDEYVFKVIDPAVVPEEKVSPKRAVICILGTFLGGIVSVLLVLFLAYRKA</sequence>
<feature type="domain" description="Polysaccharide chain length determinant N-terminal" evidence="7">
    <location>
        <begin position="7"/>
        <end position="105"/>
    </location>
</feature>
<dbReference type="GO" id="GO:0005886">
    <property type="term" value="C:plasma membrane"/>
    <property type="evidence" value="ECO:0007669"/>
    <property type="project" value="UniProtKB-SubCell"/>
</dbReference>
<feature type="transmembrane region" description="Helical" evidence="6">
    <location>
        <begin position="272"/>
        <end position="296"/>
    </location>
</feature>
<comment type="caution">
    <text evidence="9">The sequence shown here is derived from an EMBL/GenBank/DDBJ whole genome shotgun (WGS) entry which is preliminary data.</text>
</comment>
<evidence type="ECO:0000259" key="7">
    <source>
        <dbReference type="Pfam" id="PF02706"/>
    </source>
</evidence>
<organism evidence="9 10">
    <name type="scientific">Ferrimonas aestuarii</name>
    <dbReference type="NCBI Taxonomy" id="2569539"/>
    <lineage>
        <taxon>Bacteria</taxon>
        <taxon>Pseudomonadati</taxon>
        <taxon>Pseudomonadota</taxon>
        <taxon>Gammaproteobacteria</taxon>
        <taxon>Alteromonadales</taxon>
        <taxon>Ferrimonadaceae</taxon>
        <taxon>Ferrimonas</taxon>
    </lineage>
</organism>